<dbReference type="EMBL" id="CP084930">
    <property type="protein sequence ID" value="USI73223.1"/>
    <property type="molecule type" value="Genomic_DNA"/>
</dbReference>
<feature type="chain" id="PRO_5047469210" evidence="2">
    <location>
        <begin position="25"/>
        <end position="349"/>
    </location>
</feature>
<organism evidence="4 5">
    <name type="scientific">Sphingomonas morindae</name>
    <dbReference type="NCBI Taxonomy" id="1541170"/>
    <lineage>
        <taxon>Bacteria</taxon>
        <taxon>Pseudomonadati</taxon>
        <taxon>Pseudomonadota</taxon>
        <taxon>Alphaproteobacteria</taxon>
        <taxon>Sphingomonadales</taxon>
        <taxon>Sphingomonadaceae</taxon>
        <taxon>Sphingomonas</taxon>
    </lineage>
</organism>
<dbReference type="PROSITE" id="PS51724">
    <property type="entry name" value="SPOR"/>
    <property type="match status" value="1"/>
</dbReference>
<dbReference type="RefSeq" id="WP_252167034.1">
    <property type="nucleotide sequence ID" value="NZ_CP084930.1"/>
</dbReference>
<dbReference type="Gene3D" id="1.25.40.10">
    <property type="entry name" value="Tetratricopeptide repeat domain"/>
    <property type="match status" value="1"/>
</dbReference>
<feature type="region of interest" description="Disordered" evidence="1">
    <location>
        <begin position="195"/>
        <end position="255"/>
    </location>
</feature>
<dbReference type="InterPro" id="IPR036680">
    <property type="entry name" value="SPOR-like_sf"/>
</dbReference>
<dbReference type="InterPro" id="IPR006597">
    <property type="entry name" value="Sel1-like"/>
</dbReference>
<evidence type="ECO:0000259" key="3">
    <source>
        <dbReference type="PROSITE" id="PS51724"/>
    </source>
</evidence>
<dbReference type="Pfam" id="PF05036">
    <property type="entry name" value="SPOR"/>
    <property type="match status" value="1"/>
</dbReference>
<feature type="compositionally biased region" description="Pro residues" evidence="1">
    <location>
        <begin position="236"/>
        <end position="254"/>
    </location>
</feature>
<protein>
    <submittedName>
        <fullName evidence="4">Sel1 repeat family protein</fullName>
    </submittedName>
</protein>
<name>A0ABY4X8E8_9SPHN</name>
<evidence type="ECO:0000313" key="5">
    <source>
        <dbReference type="Proteomes" id="UP001056937"/>
    </source>
</evidence>
<evidence type="ECO:0000256" key="2">
    <source>
        <dbReference type="SAM" id="SignalP"/>
    </source>
</evidence>
<dbReference type="InterPro" id="IPR052748">
    <property type="entry name" value="ISR_Activator"/>
</dbReference>
<accession>A0ABY4X8E8</accession>
<sequence>MVRIMRVAIGGAAALMLLGGPAQAQTVKDGTDAWHRGDYPAAVKIWRPLAEAGDGDAAFDLAQAYKLGRGVPADLARAKQLYGQAARAGHVQAAANYGLLLFQDGDRQAAMPWVRQAADAGDPRAQYVLGTALFNGDLAAKDWPRAYALMSRAAAAGLPQATTSLAQMERFLSPADRQKGLDLARQLASQPVPPIGRQLVTAGPASAGAAPAAPAGPLAPPPRTAAAAASTSPRALPAPRPSPAPRPAAVPRPAAPTLASALRPALSTAPMVGAGWQIQLGAYGSTAAARSAWATLIAKVPGLAGLRPVYMPAGALTRLRAAGLSNRAAADRSCAAAKAAGSACFAVAP</sequence>
<keyword evidence="2" id="KW-0732">Signal</keyword>
<dbReference type="PANTHER" id="PTHR45011">
    <property type="entry name" value="DAP3-BINDING CELL DEATH ENHANCER 1"/>
    <property type="match status" value="1"/>
</dbReference>
<feature type="compositionally biased region" description="Low complexity" evidence="1">
    <location>
        <begin position="224"/>
        <end position="235"/>
    </location>
</feature>
<dbReference type="Pfam" id="PF08238">
    <property type="entry name" value="Sel1"/>
    <property type="match status" value="3"/>
</dbReference>
<evidence type="ECO:0000313" key="4">
    <source>
        <dbReference type="EMBL" id="USI73223.1"/>
    </source>
</evidence>
<dbReference type="SMART" id="SM00671">
    <property type="entry name" value="SEL1"/>
    <property type="match status" value="4"/>
</dbReference>
<reference evidence="4" key="1">
    <citation type="journal article" date="2022" name="Toxins">
        <title>Genomic Analysis of Sphingopyxis sp. USTB-05 for Biodegrading Cyanobacterial Hepatotoxins.</title>
        <authorList>
            <person name="Liu C."/>
            <person name="Xu Q."/>
            <person name="Zhao Z."/>
            <person name="Zhang H."/>
            <person name="Liu X."/>
            <person name="Yin C."/>
            <person name="Liu Y."/>
            <person name="Yan H."/>
        </authorList>
    </citation>
    <scope>NUCLEOTIDE SEQUENCE</scope>
    <source>
        <strain evidence="4">NBD5</strain>
    </source>
</reference>
<dbReference type="Proteomes" id="UP001056937">
    <property type="component" value="Chromosome 1"/>
</dbReference>
<dbReference type="InterPro" id="IPR007730">
    <property type="entry name" value="SPOR-like_dom"/>
</dbReference>
<feature type="signal peptide" evidence="2">
    <location>
        <begin position="1"/>
        <end position="24"/>
    </location>
</feature>
<feature type="compositionally biased region" description="Low complexity" evidence="1">
    <location>
        <begin position="199"/>
        <end position="216"/>
    </location>
</feature>
<keyword evidence="5" id="KW-1185">Reference proteome</keyword>
<proteinExistence type="predicted"/>
<dbReference type="InterPro" id="IPR011990">
    <property type="entry name" value="TPR-like_helical_dom_sf"/>
</dbReference>
<dbReference type="SUPFAM" id="SSF81901">
    <property type="entry name" value="HCP-like"/>
    <property type="match status" value="1"/>
</dbReference>
<dbReference type="PANTHER" id="PTHR45011:SF1">
    <property type="entry name" value="DAP3-BINDING CELL DEATH ENHANCER 1"/>
    <property type="match status" value="1"/>
</dbReference>
<dbReference type="Gene3D" id="3.30.70.1070">
    <property type="entry name" value="Sporulation related repeat"/>
    <property type="match status" value="1"/>
</dbReference>
<evidence type="ECO:0000256" key="1">
    <source>
        <dbReference type="SAM" id="MobiDB-lite"/>
    </source>
</evidence>
<dbReference type="SUPFAM" id="SSF110997">
    <property type="entry name" value="Sporulation related repeat"/>
    <property type="match status" value="1"/>
</dbReference>
<feature type="domain" description="SPOR" evidence="3">
    <location>
        <begin position="270"/>
        <end position="349"/>
    </location>
</feature>
<gene>
    <name evidence="4" type="ORF">LHA26_01725</name>
</gene>